<proteinExistence type="predicted"/>
<feature type="domain" description="RING-type" evidence="3">
    <location>
        <begin position="45"/>
        <end position="91"/>
    </location>
</feature>
<organism evidence="4 5">
    <name type="scientific">Rhizophagus clarus</name>
    <dbReference type="NCBI Taxonomy" id="94130"/>
    <lineage>
        <taxon>Eukaryota</taxon>
        <taxon>Fungi</taxon>
        <taxon>Fungi incertae sedis</taxon>
        <taxon>Mucoromycota</taxon>
        <taxon>Glomeromycotina</taxon>
        <taxon>Glomeromycetes</taxon>
        <taxon>Glomerales</taxon>
        <taxon>Glomeraceae</taxon>
        <taxon>Rhizophagus</taxon>
    </lineage>
</organism>
<dbReference type="Gene3D" id="3.30.40.10">
    <property type="entry name" value="Zinc/RING finger domain, C3HC4 (zinc finger)"/>
    <property type="match status" value="1"/>
</dbReference>
<evidence type="ECO:0000256" key="2">
    <source>
        <dbReference type="SAM" id="MobiDB-lite"/>
    </source>
</evidence>
<feature type="region of interest" description="Disordered" evidence="2">
    <location>
        <begin position="118"/>
        <end position="202"/>
    </location>
</feature>
<evidence type="ECO:0000259" key="3">
    <source>
        <dbReference type="PROSITE" id="PS50089"/>
    </source>
</evidence>
<dbReference type="Pfam" id="PF13639">
    <property type="entry name" value="zf-RING_2"/>
    <property type="match status" value="1"/>
</dbReference>
<dbReference type="PROSITE" id="PS50089">
    <property type="entry name" value="ZF_RING_2"/>
    <property type="match status" value="1"/>
</dbReference>
<name>A0A8H3M8D4_9GLOM</name>
<dbReference type="InterPro" id="IPR001841">
    <property type="entry name" value="Znf_RING"/>
</dbReference>
<evidence type="ECO:0000313" key="5">
    <source>
        <dbReference type="Proteomes" id="UP000615446"/>
    </source>
</evidence>
<reference evidence="4" key="1">
    <citation type="submission" date="2019-10" db="EMBL/GenBank/DDBJ databases">
        <title>Conservation and host-specific expression of non-tandemly repeated heterogenous ribosome RNA gene in arbuscular mycorrhizal fungi.</title>
        <authorList>
            <person name="Maeda T."/>
            <person name="Kobayashi Y."/>
            <person name="Nakagawa T."/>
            <person name="Ezawa T."/>
            <person name="Yamaguchi K."/>
            <person name="Bino T."/>
            <person name="Nishimoto Y."/>
            <person name="Shigenobu S."/>
            <person name="Kawaguchi M."/>
        </authorList>
    </citation>
    <scope>NUCLEOTIDE SEQUENCE</scope>
    <source>
        <strain evidence="4">HR1</strain>
    </source>
</reference>
<dbReference type="Proteomes" id="UP000615446">
    <property type="component" value="Unassembled WGS sequence"/>
</dbReference>
<keyword evidence="1" id="KW-0479">Metal-binding</keyword>
<protein>
    <recommendedName>
        <fullName evidence="3">RING-type domain-containing protein</fullName>
    </recommendedName>
</protein>
<dbReference type="InterPro" id="IPR013083">
    <property type="entry name" value="Znf_RING/FYVE/PHD"/>
</dbReference>
<dbReference type="SUPFAM" id="SSF57850">
    <property type="entry name" value="RING/U-box"/>
    <property type="match status" value="1"/>
</dbReference>
<dbReference type="CDD" id="cd16448">
    <property type="entry name" value="RING-H2"/>
    <property type="match status" value="1"/>
</dbReference>
<gene>
    <name evidence="4" type="ORF">RCL2_002895700</name>
</gene>
<dbReference type="AlphaFoldDB" id="A0A8H3M8D4"/>
<dbReference type="OrthoDB" id="2392816at2759"/>
<evidence type="ECO:0000256" key="1">
    <source>
        <dbReference type="PROSITE-ProRule" id="PRU00175"/>
    </source>
</evidence>
<dbReference type="EMBL" id="BLAL01000313">
    <property type="protein sequence ID" value="GET02579.1"/>
    <property type="molecule type" value="Genomic_DNA"/>
</dbReference>
<comment type="caution">
    <text evidence="4">The sequence shown here is derived from an EMBL/GenBank/DDBJ whole genome shotgun (WGS) entry which is preliminary data.</text>
</comment>
<sequence length="333" mass="38216">MNDEMRCVIASEDPGNDFSYDVYKCYKRLINNRSENTSIPKVDPCPICGDDIYMLEQDIIKEFTLASCGHIFHQKCLEEYLVDGETSCPFDGCNRNIETFLSPDFLKRLQDQKALMDVDNNDEALTEESTNQKKRTREDSNETYEASLGSTSTSGKKAKKTKKPVDRDQSPTLQRLIKELTTTDPGDEEILQTEPTSESNNDSNIFLNLYNKIVAGEDQLKKTTQDVLRHYFDFGDAMKKRYDHYRSSKHEDFASETLVEDDVKKQLPKDISEEALRKRIERAQKVYGLFSSINVDVNMGRAMIGRIKTFSLSTITALSKDDIKYVIVKVLRR</sequence>
<accession>A0A8H3M8D4</accession>
<keyword evidence="1" id="KW-0862">Zinc</keyword>
<dbReference type="GO" id="GO:0008270">
    <property type="term" value="F:zinc ion binding"/>
    <property type="evidence" value="ECO:0007669"/>
    <property type="project" value="UniProtKB-KW"/>
</dbReference>
<evidence type="ECO:0000313" key="4">
    <source>
        <dbReference type="EMBL" id="GET02579.1"/>
    </source>
</evidence>
<feature type="compositionally biased region" description="Polar residues" evidence="2">
    <location>
        <begin position="193"/>
        <end position="202"/>
    </location>
</feature>
<dbReference type="SMART" id="SM00184">
    <property type="entry name" value="RING"/>
    <property type="match status" value="1"/>
</dbReference>
<keyword evidence="1" id="KW-0863">Zinc-finger</keyword>